<evidence type="ECO:0000313" key="2">
    <source>
        <dbReference type="EMBL" id="KKL68832.1"/>
    </source>
</evidence>
<feature type="compositionally biased region" description="Basic residues" evidence="1">
    <location>
        <begin position="1"/>
        <end position="13"/>
    </location>
</feature>
<dbReference type="AlphaFoldDB" id="A0A0F9H0K2"/>
<reference evidence="2" key="1">
    <citation type="journal article" date="2015" name="Nature">
        <title>Complex archaea that bridge the gap between prokaryotes and eukaryotes.</title>
        <authorList>
            <person name="Spang A."/>
            <person name="Saw J.H."/>
            <person name="Jorgensen S.L."/>
            <person name="Zaremba-Niedzwiedzka K."/>
            <person name="Martijn J."/>
            <person name="Lind A.E."/>
            <person name="van Eijk R."/>
            <person name="Schleper C."/>
            <person name="Guy L."/>
            <person name="Ettema T.J."/>
        </authorList>
    </citation>
    <scope>NUCLEOTIDE SEQUENCE</scope>
</reference>
<organism evidence="2">
    <name type="scientific">marine sediment metagenome</name>
    <dbReference type="NCBI Taxonomy" id="412755"/>
    <lineage>
        <taxon>unclassified sequences</taxon>
        <taxon>metagenomes</taxon>
        <taxon>ecological metagenomes</taxon>
    </lineage>
</organism>
<comment type="caution">
    <text evidence="2">The sequence shown here is derived from an EMBL/GenBank/DDBJ whole genome shotgun (WGS) entry which is preliminary data.</text>
</comment>
<name>A0A0F9H0K2_9ZZZZ</name>
<protein>
    <submittedName>
        <fullName evidence="2">Uncharacterized protein</fullName>
    </submittedName>
</protein>
<accession>A0A0F9H0K2</accession>
<feature type="region of interest" description="Disordered" evidence="1">
    <location>
        <begin position="1"/>
        <end position="39"/>
    </location>
</feature>
<sequence length="39" mass="4636">MKKGLAKKKKRERFKLAHPEGRKAFARAKKEAKKNEQRI</sequence>
<feature type="compositionally biased region" description="Basic and acidic residues" evidence="1">
    <location>
        <begin position="14"/>
        <end position="23"/>
    </location>
</feature>
<gene>
    <name evidence="2" type="ORF">LCGC14_2121040</name>
</gene>
<proteinExistence type="predicted"/>
<dbReference type="EMBL" id="LAZR01026410">
    <property type="protein sequence ID" value="KKL68832.1"/>
    <property type="molecule type" value="Genomic_DNA"/>
</dbReference>
<evidence type="ECO:0000256" key="1">
    <source>
        <dbReference type="SAM" id="MobiDB-lite"/>
    </source>
</evidence>